<dbReference type="GeneID" id="20653257"/>
<dbReference type="InParanoid" id="G4YL32"/>
<keyword evidence="3 5" id="KW-0964">Secreted</keyword>
<dbReference type="RefSeq" id="XP_009517062.1">
    <property type="nucleotide sequence ID" value="XM_009518767.1"/>
</dbReference>
<dbReference type="KEGG" id="psoj:PHYSODRAFT_461334"/>
<protein>
    <recommendedName>
        <fullName evidence="5">RxLR effector protein</fullName>
    </recommendedName>
</protein>
<comment type="domain">
    <text evidence="5">The RxLR-dEER motif acts to carry the protein into the host cell cytoplasm through binding to cell surface phosphatidylinositol-3-phosphate.</text>
</comment>
<name>G4YL32_PHYSP</name>
<reference evidence="6 7" key="1">
    <citation type="journal article" date="2006" name="Science">
        <title>Phytophthora genome sequences uncover evolutionary origins and mechanisms of pathogenesis.</title>
        <authorList>
            <person name="Tyler B.M."/>
            <person name="Tripathy S."/>
            <person name="Zhang X."/>
            <person name="Dehal P."/>
            <person name="Jiang R.H."/>
            <person name="Aerts A."/>
            <person name="Arredondo F.D."/>
            <person name="Baxter L."/>
            <person name="Bensasson D."/>
            <person name="Beynon J.L."/>
            <person name="Chapman J."/>
            <person name="Damasceno C.M."/>
            <person name="Dorrance A.E."/>
            <person name="Dou D."/>
            <person name="Dickerman A.W."/>
            <person name="Dubchak I.L."/>
            <person name="Garbelotto M."/>
            <person name="Gijzen M."/>
            <person name="Gordon S.G."/>
            <person name="Govers F."/>
            <person name="Grunwald N.J."/>
            <person name="Huang W."/>
            <person name="Ivors K.L."/>
            <person name="Jones R.W."/>
            <person name="Kamoun S."/>
            <person name="Krampis K."/>
            <person name="Lamour K.H."/>
            <person name="Lee M.K."/>
            <person name="McDonald W.H."/>
            <person name="Medina M."/>
            <person name="Meijer H.J."/>
            <person name="Nordberg E.K."/>
            <person name="Maclean D.J."/>
            <person name="Ospina-Giraldo M.D."/>
            <person name="Morris P.F."/>
            <person name="Phuntumart V."/>
            <person name="Putnam N.H."/>
            <person name="Rash S."/>
            <person name="Rose J.K."/>
            <person name="Sakihama Y."/>
            <person name="Salamov A.A."/>
            <person name="Savidor A."/>
            <person name="Scheuring C.F."/>
            <person name="Smith B.M."/>
            <person name="Sobral B.W."/>
            <person name="Terry A."/>
            <person name="Torto-Alalibo T.A."/>
            <person name="Win J."/>
            <person name="Xu Z."/>
            <person name="Zhang H."/>
            <person name="Grigoriev I.V."/>
            <person name="Rokhsar D.S."/>
            <person name="Boore J.L."/>
        </authorList>
    </citation>
    <scope>NUCLEOTIDE SEQUENCE [LARGE SCALE GENOMIC DNA]</scope>
    <source>
        <strain evidence="6 7">P6497</strain>
    </source>
</reference>
<evidence type="ECO:0000256" key="3">
    <source>
        <dbReference type="ARBA" id="ARBA00022525"/>
    </source>
</evidence>
<organism evidence="6 7">
    <name type="scientific">Phytophthora sojae (strain P6497)</name>
    <name type="common">Soybean stem and root rot agent</name>
    <name type="synonym">Phytophthora megasperma f. sp. glycines</name>
    <dbReference type="NCBI Taxonomy" id="1094619"/>
    <lineage>
        <taxon>Eukaryota</taxon>
        <taxon>Sar</taxon>
        <taxon>Stramenopiles</taxon>
        <taxon>Oomycota</taxon>
        <taxon>Peronosporomycetes</taxon>
        <taxon>Peronosporales</taxon>
        <taxon>Peronosporaceae</taxon>
        <taxon>Phytophthora</taxon>
    </lineage>
</organism>
<comment type="similarity">
    <text evidence="2 5">Belongs to the RxLR effector family.</text>
</comment>
<evidence type="ECO:0000256" key="2">
    <source>
        <dbReference type="ARBA" id="ARBA00010400"/>
    </source>
</evidence>
<keyword evidence="7" id="KW-1185">Reference proteome</keyword>
<feature type="non-terminal residue" evidence="6">
    <location>
        <position position="1"/>
    </location>
</feature>
<comment type="subcellular location">
    <subcellularLocation>
        <location evidence="1 5">Secreted</location>
    </subcellularLocation>
</comment>
<sequence>SSRMLSRQVSIVDHTQPTAVLSNDKPSKRLLRTAKSVNVGEEERVLEALMNLLLKLPKDFLNWLLYTNAKLPKEHVADLLAKNKLRESTFQYWARADIDAARLKSALGRDANSKQLLRMNERFLG</sequence>
<dbReference type="EMBL" id="JH159151">
    <property type="protein sequence ID" value="EGZ29787.1"/>
    <property type="molecule type" value="Genomic_DNA"/>
</dbReference>
<keyword evidence="4" id="KW-0732">Signal</keyword>
<evidence type="ECO:0000256" key="4">
    <source>
        <dbReference type="ARBA" id="ARBA00022729"/>
    </source>
</evidence>
<dbReference type="AlphaFoldDB" id="G4YL32"/>
<evidence type="ECO:0000313" key="6">
    <source>
        <dbReference type="EMBL" id="EGZ29787.1"/>
    </source>
</evidence>
<dbReference type="Pfam" id="PF16810">
    <property type="entry name" value="RXLR"/>
    <property type="match status" value="1"/>
</dbReference>
<feature type="non-terminal residue" evidence="6">
    <location>
        <position position="125"/>
    </location>
</feature>
<dbReference type="Proteomes" id="UP000002640">
    <property type="component" value="Unassembled WGS sequence"/>
</dbReference>
<gene>
    <name evidence="6" type="ORF">PHYSODRAFT_461334</name>
</gene>
<proteinExistence type="inferred from homology"/>
<evidence type="ECO:0000313" key="7">
    <source>
        <dbReference type="Proteomes" id="UP000002640"/>
    </source>
</evidence>
<dbReference type="InterPro" id="IPR031825">
    <property type="entry name" value="RXLR"/>
</dbReference>
<evidence type="ECO:0000256" key="1">
    <source>
        <dbReference type="ARBA" id="ARBA00004613"/>
    </source>
</evidence>
<evidence type="ECO:0000256" key="5">
    <source>
        <dbReference type="RuleBase" id="RU367124"/>
    </source>
</evidence>
<comment type="function">
    <text evidence="5">Effector that suppresses plant defense responses during pathogen infection.</text>
</comment>
<accession>G4YL32</accession>